<dbReference type="eggNOG" id="ENOG5032HXY">
    <property type="taxonomic scope" value="Bacteria"/>
</dbReference>
<dbReference type="AlphaFoldDB" id="A0A068T1Y2"/>
<protein>
    <submittedName>
        <fullName evidence="2">Uncharacterized protein</fullName>
    </submittedName>
</protein>
<dbReference type="HOGENOM" id="CLU_116238_0_0_5"/>
<reference evidence="3" key="1">
    <citation type="journal article" date="2014" name="BMC Genomics">
        <title>Genome sequencing of two Neorhizobium galegae strains reveals a noeT gene responsible for the unusual acetylation of the nodulation factors.</title>
        <authorList>
            <person name="Osterman J."/>
            <person name="Marsh J."/>
            <person name="Laine P.K."/>
            <person name="Zeng Z."/>
            <person name="Alatalo E."/>
            <person name="Sullivan J.T."/>
            <person name="Young J.P."/>
            <person name="Thomas-Oates J."/>
            <person name="Paulin L."/>
            <person name="Lindstrom K."/>
        </authorList>
    </citation>
    <scope>NUCLEOTIDE SEQUENCE [LARGE SCALE GENOMIC DNA]</scope>
    <source>
        <strain evidence="3">HAMBI 540</strain>
    </source>
</reference>
<dbReference type="Proteomes" id="UP000028181">
    <property type="component" value="Plasmid pHAMBI540a"/>
</dbReference>
<sequence>MSIETTHPKRILVFLPVAAANAIVAKLASHGLDAVAVSTLPEAFIALRSDHYSFAITTRPEIDLLRNIRSIPVVNLEVFFHTEPSGDGPLVTSKRFDSSAFMKRIEFLVQPMATRVEPAGAERAKNEAVREPKTPRWWVAVKSMLRLPRRREGLKDVRSQEASNGPGRKPGEADDHVLQRPDGNRLFADRCDEAGGPLLNLPQP</sequence>
<keyword evidence="2" id="KW-0614">Plasmid</keyword>
<evidence type="ECO:0000256" key="1">
    <source>
        <dbReference type="SAM" id="MobiDB-lite"/>
    </source>
</evidence>
<dbReference type="RefSeq" id="WP_407668982.1">
    <property type="nucleotide sequence ID" value="NZ_HG938354.1"/>
</dbReference>
<keyword evidence="3" id="KW-1185">Reference proteome</keyword>
<feature type="compositionally biased region" description="Basic and acidic residues" evidence="1">
    <location>
        <begin position="169"/>
        <end position="193"/>
    </location>
</feature>
<organism evidence="2 3">
    <name type="scientific">Neorhizobium galegae bv. orientalis str. HAMBI 540</name>
    <dbReference type="NCBI Taxonomy" id="1028800"/>
    <lineage>
        <taxon>Bacteria</taxon>
        <taxon>Pseudomonadati</taxon>
        <taxon>Pseudomonadota</taxon>
        <taxon>Alphaproteobacteria</taxon>
        <taxon>Hyphomicrobiales</taxon>
        <taxon>Rhizobiaceae</taxon>
        <taxon>Rhizobium/Agrobacterium group</taxon>
        <taxon>Neorhizobium</taxon>
    </lineage>
</organism>
<feature type="region of interest" description="Disordered" evidence="1">
    <location>
        <begin position="151"/>
        <end position="204"/>
    </location>
</feature>
<geneLocation type="plasmid" evidence="3">
    <name>II</name>
</geneLocation>
<evidence type="ECO:0000313" key="3">
    <source>
        <dbReference type="Proteomes" id="UP000028181"/>
    </source>
</evidence>
<name>A0A068T1Y2_NEOGA</name>
<proteinExistence type="predicted"/>
<dbReference type="EMBL" id="HG938354">
    <property type="protein sequence ID" value="CDN51510.1"/>
    <property type="molecule type" value="Genomic_DNA"/>
</dbReference>
<dbReference type="KEGG" id="ngg:RG540_PA08340"/>
<evidence type="ECO:0000313" key="2">
    <source>
        <dbReference type="EMBL" id="CDN51510.1"/>
    </source>
</evidence>
<dbReference type="GeneID" id="96993148"/>
<accession>A0A068T1Y2</accession>
<gene>
    <name evidence="2" type="ORF">RG540_PA08340</name>
</gene>